<reference evidence="1" key="1">
    <citation type="journal article" date="2020" name="Stud. Mycol.">
        <title>101 Dothideomycetes genomes: a test case for predicting lifestyles and emergence of pathogens.</title>
        <authorList>
            <person name="Haridas S."/>
            <person name="Albert R."/>
            <person name="Binder M."/>
            <person name="Bloem J."/>
            <person name="Labutti K."/>
            <person name="Salamov A."/>
            <person name="Andreopoulos B."/>
            <person name="Baker S."/>
            <person name="Barry K."/>
            <person name="Bills G."/>
            <person name="Bluhm B."/>
            <person name="Cannon C."/>
            <person name="Castanera R."/>
            <person name="Culley D."/>
            <person name="Daum C."/>
            <person name="Ezra D."/>
            <person name="Gonzalez J."/>
            <person name="Henrissat B."/>
            <person name="Kuo A."/>
            <person name="Liang C."/>
            <person name="Lipzen A."/>
            <person name="Lutzoni F."/>
            <person name="Magnuson J."/>
            <person name="Mondo S."/>
            <person name="Nolan M."/>
            <person name="Ohm R."/>
            <person name="Pangilinan J."/>
            <person name="Park H.-J."/>
            <person name="Ramirez L."/>
            <person name="Alfaro M."/>
            <person name="Sun H."/>
            <person name="Tritt A."/>
            <person name="Yoshinaga Y."/>
            <person name="Zwiers L.-H."/>
            <person name="Turgeon B."/>
            <person name="Goodwin S."/>
            <person name="Spatafora J."/>
            <person name="Crous P."/>
            <person name="Grigoriev I."/>
        </authorList>
    </citation>
    <scope>NUCLEOTIDE SEQUENCE</scope>
    <source>
        <strain evidence="1">ATCC 200398</strain>
    </source>
</reference>
<protein>
    <submittedName>
        <fullName evidence="1">Arginine-tRNA-protein transferase 1</fullName>
    </submittedName>
</protein>
<keyword evidence="2" id="KW-1185">Reference proteome</keyword>
<dbReference type="Proteomes" id="UP000799755">
    <property type="component" value="Unassembled WGS sequence"/>
</dbReference>
<proteinExistence type="predicted"/>
<comment type="caution">
    <text evidence="1">The sequence shown here is derived from an EMBL/GenBank/DDBJ whole genome shotgun (WGS) entry which is preliminary data.</text>
</comment>
<organism evidence="1 2">
    <name type="scientific">Lindgomyces ingoldianus</name>
    <dbReference type="NCBI Taxonomy" id="673940"/>
    <lineage>
        <taxon>Eukaryota</taxon>
        <taxon>Fungi</taxon>
        <taxon>Dikarya</taxon>
        <taxon>Ascomycota</taxon>
        <taxon>Pezizomycotina</taxon>
        <taxon>Dothideomycetes</taxon>
        <taxon>Pleosporomycetidae</taxon>
        <taxon>Pleosporales</taxon>
        <taxon>Lindgomycetaceae</taxon>
        <taxon>Lindgomyces</taxon>
    </lineage>
</organism>
<keyword evidence="1" id="KW-0808">Transferase</keyword>
<evidence type="ECO:0000313" key="2">
    <source>
        <dbReference type="Proteomes" id="UP000799755"/>
    </source>
</evidence>
<gene>
    <name evidence="1" type="ORF">BDR25DRAFT_303772</name>
</gene>
<dbReference type="EMBL" id="MU003507">
    <property type="protein sequence ID" value="KAF2470790.1"/>
    <property type="molecule type" value="Genomic_DNA"/>
</dbReference>
<sequence>MQSLVTPLGYSAESCGYCKDASTGRRTPNSRCSYYITSKSLSTQAYQDLVDRGWRRSGTILYKPDVLRHCCPHYTIRLPAASFNPAKEHRHAVNRWNKHILGEDYIKEAAKLYPKTKQEKARQRNGFDLVSTIHEGEFEKLKRPPEPAHRFEVILEPDEFTDEKFELFSNYQQHVHHDGPSDVSKDGFKRFLCGSPLQRTIREVDGHTQQLGSYHQCYRLDGRLIAMSVLDLLPHCVSSVYSIYHSDFEKWSFGKLSAMREIALASEGGYQFYYMGYYIHSCVKMRYKGEYRPSYILDPETYEWNPLDGELRRLLDAKAYVSLSRERRRREDTAIAAQDIENESKGDAGDAGDTPEVAPEYPLLNAEDAGKAVMQGMSLFELKVPGLMTVEQIEHQVQLDHTAIQIRKRSITVEAGDLMNWEKSYIRDPRSLKGVIGELVAAIGPEVVKQVVVDFG</sequence>
<evidence type="ECO:0000313" key="1">
    <source>
        <dbReference type="EMBL" id="KAF2470790.1"/>
    </source>
</evidence>
<accession>A0ACB6QV62</accession>
<name>A0ACB6QV62_9PLEO</name>